<organism evidence="2 5">
    <name type="scientific">Halorhabdus tiamatea SARL4B</name>
    <dbReference type="NCBI Taxonomy" id="1033806"/>
    <lineage>
        <taxon>Archaea</taxon>
        <taxon>Methanobacteriati</taxon>
        <taxon>Methanobacteriota</taxon>
        <taxon>Stenosarchaea group</taxon>
        <taxon>Halobacteria</taxon>
        <taxon>Halobacteriales</taxon>
        <taxon>Haloarculaceae</taxon>
        <taxon>Halorhabdus</taxon>
    </lineage>
</organism>
<dbReference type="PANTHER" id="PTHR42899:SF1">
    <property type="entry name" value="SPERMATOGENESIS-ASSOCIATED PROTEIN 20"/>
    <property type="match status" value="1"/>
</dbReference>
<keyword evidence="2" id="KW-0808">Transferase</keyword>
<dbReference type="InterPro" id="IPR008928">
    <property type="entry name" value="6-hairpin_glycosidase_sf"/>
</dbReference>
<dbReference type="STRING" id="1033806.HTIA_2682"/>
<dbReference type="SUPFAM" id="SSF48208">
    <property type="entry name" value="Six-hairpin glycosidases"/>
    <property type="match status" value="1"/>
</dbReference>
<dbReference type="InterPro" id="IPR004879">
    <property type="entry name" value="Ssp411-like_TRX"/>
</dbReference>
<sequence length="715" mass="79527">MTAPIERNRLAEEGSPYLQAHADNPVHWQPWDETALSAAEREDKPIFLSIGYAACHWCHVMAEESFEDDETAAVLNENFVPIKVDREERPDVDRIYQTLAQLLDQQGGWPLSVWLTPDGRPFYVGTYFPPDSRGGRPGFAELLEDLQATWENDREGIEQRADQWADAISGELEGTPDAARDTAGDELLRSGADAAVRTADREQGGFGSGGPKFPQPGRLQLLLRADARFGDARREEGENAEATEYRSILTETLDAMVDGGLYDHVGGGFHRYATDRSWTVPHFEKMLYDNAEIPRVLLEAYRATGDERYARVARETFDFLDRELGHPEGGFYSTLDARSEGEEGKFYVWTPAQVREVIDDETDVSLVCERYGITEEGNFEDGQTVLTIAASVDELAARSGLGAGEVRERLDRAREELFDARSERTRPPRDEKILAGWNGLAISALAEGSLTLGNDFLDRAVDALEFVRETLWDDDAGLLKRRYIDGDVRVDGYLEDYAFLARGALDCYGASGDLDHLAFALDLAREIETRFFDKDVGTLYFTEAPGESRETDLLARPQELTDRSTPSSAGVAVDVLVTLDEFVPHDRFGEIASAVLETHHSAIAAEPLQHASLVLAGDRDANGSTELTVASDEIPAAWRDRIGETYLPARVLARRPPTEAGLETWLEQFELGEAPPIFAGRLAEEDATIYACRDFTCSRPLHDVEEALSWFDTGR</sequence>
<dbReference type="KEGG" id="hti:HTIA_2682"/>
<evidence type="ECO:0000259" key="1">
    <source>
        <dbReference type="Pfam" id="PF03190"/>
    </source>
</evidence>
<reference evidence="3 4" key="1">
    <citation type="journal article" date="2011" name="J. Bacteriol.">
        <title>Genome sequence of Halorhabdus tiamatea, the first archaeon isolated from a deep-sea anoxic brine lake.</title>
        <authorList>
            <person name="Antunes A."/>
            <person name="Alam I."/>
            <person name="Bajic V.B."/>
            <person name="Stingl U."/>
        </authorList>
    </citation>
    <scope>NUCLEOTIDE SEQUENCE [LARGE SCALE GENOMIC DNA]</scope>
    <source>
        <strain evidence="3 4">SARL4B</strain>
    </source>
</reference>
<dbReference type="PATRIC" id="fig|1033806.12.peg.2670"/>
<dbReference type="CDD" id="cd02955">
    <property type="entry name" value="SSP411"/>
    <property type="match status" value="1"/>
</dbReference>
<dbReference type="eggNOG" id="arCOG02007">
    <property type="taxonomic scope" value="Archaea"/>
</dbReference>
<evidence type="ECO:0000313" key="2">
    <source>
        <dbReference type="EMBL" id="CCQ34787.1"/>
    </source>
</evidence>
<dbReference type="InterPro" id="IPR036249">
    <property type="entry name" value="Thioredoxin-like_sf"/>
</dbReference>
<dbReference type="RefSeq" id="WP_008525477.1">
    <property type="nucleotide sequence ID" value="NC_021921.1"/>
</dbReference>
<dbReference type="Proteomes" id="UP000003861">
    <property type="component" value="Unassembled WGS sequence"/>
</dbReference>
<gene>
    <name evidence="3" type="ORF">HLRTI_000870</name>
    <name evidence="2" type="ORF">HTIA_2682</name>
</gene>
<dbReference type="EMBL" id="AFNT02000007">
    <property type="protein sequence ID" value="ERJ07017.1"/>
    <property type="molecule type" value="Genomic_DNA"/>
</dbReference>
<protein>
    <submittedName>
        <fullName evidence="3">Thioredoxin domain containing protein</fullName>
    </submittedName>
    <submittedName>
        <fullName evidence="2">Thymidylate kinase</fullName>
        <ecNumber evidence="2">2.7.4.9</ecNumber>
    </submittedName>
</protein>
<dbReference type="AlphaFoldDB" id="F7PKE7"/>
<accession>F7PKE7</accession>
<reference evidence="2 5" key="3">
    <citation type="journal article" date="2014" name="Environ. Microbiol.">
        <title>Halorhabdus tiamatea: proteogenomics and glycosidase activity measurements identify the first cultivated euryarchaeon from a deep-sea anoxic brine lake as potential polysaccharide degrader.</title>
        <authorList>
            <person name="Werner J."/>
            <person name="Ferrer M."/>
            <person name="Michel G."/>
            <person name="Mann A.J."/>
            <person name="Huang S."/>
            <person name="Juarez S."/>
            <person name="Ciordia S."/>
            <person name="Albar J.P."/>
            <person name="Alcaide M."/>
            <person name="La Cono V."/>
            <person name="Yakimov M.M."/>
            <person name="Antunes A."/>
            <person name="Taborda M."/>
            <person name="Da Costa M.S."/>
            <person name="Amann R.I."/>
            <person name="Gloeckner F.O."/>
            <person name="Golyshina O.V."/>
            <person name="Golyshin P.N."/>
            <person name="Teeling H."/>
        </authorList>
    </citation>
    <scope>NUCLEOTIDE SEQUENCE [LARGE SCALE GENOMIC DNA]</scope>
    <source>
        <strain evidence="5">SARL4B</strain>
        <strain evidence="2">Type strain: SARL4B</strain>
    </source>
</reference>
<dbReference type="SUPFAM" id="SSF52833">
    <property type="entry name" value="Thioredoxin-like"/>
    <property type="match status" value="1"/>
</dbReference>
<dbReference type="PIRSF" id="PIRSF006402">
    <property type="entry name" value="UCP006402_thioredoxin"/>
    <property type="match status" value="1"/>
</dbReference>
<dbReference type="EMBL" id="HF571520">
    <property type="protein sequence ID" value="CCQ34787.1"/>
    <property type="molecule type" value="Genomic_DNA"/>
</dbReference>
<evidence type="ECO:0000313" key="3">
    <source>
        <dbReference type="EMBL" id="ERJ07017.1"/>
    </source>
</evidence>
<dbReference type="Proteomes" id="UP000015381">
    <property type="component" value="Chromosome I"/>
</dbReference>
<keyword evidence="5" id="KW-1185">Reference proteome</keyword>
<dbReference type="Pfam" id="PF03190">
    <property type="entry name" value="Thioredox_DsbH"/>
    <property type="match status" value="1"/>
</dbReference>
<dbReference type="Gene3D" id="1.50.10.10">
    <property type="match status" value="1"/>
</dbReference>
<dbReference type="GO" id="GO:0004798">
    <property type="term" value="F:dTMP kinase activity"/>
    <property type="evidence" value="ECO:0007669"/>
    <property type="project" value="UniProtKB-EC"/>
</dbReference>
<dbReference type="GO" id="GO:0005975">
    <property type="term" value="P:carbohydrate metabolic process"/>
    <property type="evidence" value="ECO:0007669"/>
    <property type="project" value="InterPro"/>
</dbReference>
<dbReference type="EC" id="2.7.4.9" evidence="2"/>
<keyword evidence="2" id="KW-0418">Kinase</keyword>
<reference evidence="3 4" key="2">
    <citation type="journal article" date="2013" name="PLoS ONE">
        <title>INDIGO - INtegrated Data Warehouse of MIcrobial GenOmes with Examples from the Red Sea Extremophiles.</title>
        <authorList>
            <person name="Alam I."/>
            <person name="Antunes A."/>
            <person name="Kamau A.A."/>
            <person name="Ba Alawi W."/>
            <person name="Kalkatawi M."/>
            <person name="Stingl U."/>
            <person name="Bajic V.B."/>
        </authorList>
    </citation>
    <scope>NUCLEOTIDE SEQUENCE [LARGE SCALE GENOMIC DNA]</scope>
    <source>
        <strain evidence="3 4">SARL4B</strain>
    </source>
</reference>
<dbReference type="InterPro" id="IPR024705">
    <property type="entry name" value="Ssp411"/>
</dbReference>
<dbReference type="GeneID" id="23798776"/>
<evidence type="ECO:0000313" key="4">
    <source>
        <dbReference type="Proteomes" id="UP000003861"/>
    </source>
</evidence>
<dbReference type="PANTHER" id="PTHR42899">
    <property type="entry name" value="SPERMATOGENESIS-ASSOCIATED PROTEIN 20"/>
    <property type="match status" value="1"/>
</dbReference>
<proteinExistence type="predicted"/>
<dbReference type="HOGENOM" id="CLU_014051_4_1_2"/>
<dbReference type="Gene3D" id="3.40.30.10">
    <property type="entry name" value="Glutaredoxin"/>
    <property type="match status" value="1"/>
</dbReference>
<evidence type="ECO:0000313" key="5">
    <source>
        <dbReference type="Proteomes" id="UP000015381"/>
    </source>
</evidence>
<name>F7PKE7_9EURY</name>
<dbReference type="OrthoDB" id="28016at2157"/>
<dbReference type="InterPro" id="IPR012341">
    <property type="entry name" value="6hp_glycosidase-like_sf"/>
</dbReference>
<feature type="domain" description="Spermatogenesis-associated protein 20-like TRX" evidence="1">
    <location>
        <begin position="8"/>
        <end position="168"/>
    </location>
</feature>